<dbReference type="EMBL" id="BSSD01000003">
    <property type="protein sequence ID" value="GLW91677.1"/>
    <property type="molecule type" value="Genomic_DNA"/>
</dbReference>
<protein>
    <submittedName>
        <fullName evidence="1">Uncharacterized protein</fullName>
    </submittedName>
</protein>
<dbReference type="Proteomes" id="UP001165042">
    <property type="component" value="Unassembled WGS sequence"/>
</dbReference>
<proteinExistence type="predicted"/>
<evidence type="ECO:0000313" key="1">
    <source>
        <dbReference type="EMBL" id="GLW91677.1"/>
    </source>
</evidence>
<organism evidence="1 2">
    <name type="scientific">Actinokineospora globicatena</name>
    <dbReference type="NCBI Taxonomy" id="103729"/>
    <lineage>
        <taxon>Bacteria</taxon>
        <taxon>Bacillati</taxon>
        <taxon>Actinomycetota</taxon>
        <taxon>Actinomycetes</taxon>
        <taxon>Pseudonocardiales</taxon>
        <taxon>Pseudonocardiaceae</taxon>
        <taxon>Actinokineospora</taxon>
    </lineage>
</organism>
<sequence length="110" mass="12329">MPLMNWVAGSCRFRLSPRVRSSPGISRATRDEWVAALVVSIMDSGVARRLRMITGGWDVVGVEPAAWLAGSRPGLLWLRLPRFSFLRVTEVIHMWIFADPIPRSTVRTPG</sequence>
<keyword evidence="2" id="KW-1185">Reference proteome</keyword>
<dbReference type="AlphaFoldDB" id="A0A9W6QL93"/>
<evidence type="ECO:0000313" key="2">
    <source>
        <dbReference type="Proteomes" id="UP001165042"/>
    </source>
</evidence>
<reference evidence="1" key="1">
    <citation type="submission" date="2023-02" db="EMBL/GenBank/DDBJ databases">
        <title>Actinokineospora globicatena NBRC 15670.</title>
        <authorList>
            <person name="Ichikawa N."/>
            <person name="Sato H."/>
            <person name="Tonouchi N."/>
        </authorList>
    </citation>
    <scope>NUCLEOTIDE SEQUENCE</scope>
    <source>
        <strain evidence="1">NBRC 15670</strain>
    </source>
</reference>
<name>A0A9W6QL93_9PSEU</name>
<gene>
    <name evidence="1" type="ORF">Aglo03_24930</name>
</gene>
<accession>A0A9W6QL93</accession>
<comment type="caution">
    <text evidence="1">The sequence shown here is derived from an EMBL/GenBank/DDBJ whole genome shotgun (WGS) entry which is preliminary data.</text>
</comment>